<dbReference type="InterPro" id="IPR016181">
    <property type="entry name" value="Acyl_CoA_acyltransferase"/>
</dbReference>
<reference evidence="2 3" key="1">
    <citation type="submission" date="2021-01" db="EMBL/GenBank/DDBJ databases">
        <title>Actinoplanes sp. nov. LDG1-06 isolated from lichen.</title>
        <authorList>
            <person name="Saeng-In P."/>
            <person name="Phongsopitanun W."/>
            <person name="Kanchanasin P."/>
            <person name="Yuki M."/>
            <person name="Kudo T."/>
            <person name="Ohkuma M."/>
            <person name="Tanasupawat S."/>
        </authorList>
    </citation>
    <scope>NUCLEOTIDE SEQUENCE [LARGE SCALE GENOMIC DNA]</scope>
    <source>
        <strain evidence="2 3">LDG1-06</strain>
    </source>
</reference>
<evidence type="ECO:0000259" key="1">
    <source>
        <dbReference type="PROSITE" id="PS51186"/>
    </source>
</evidence>
<dbReference type="InterPro" id="IPR013653">
    <property type="entry name" value="GCN5-like_dom"/>
</dbReference>
<proteinExistence type="predicted"/>
<accession>A0ABS2AHU6</accession>
<organism evidence="2 3">
    <name type="scientific">Paractinoplanes ovalisporus</name>
    <dbReference type="NCBI Taxonomy" id="2810368"/>
    <lineage>
        <taxon>Bacteria</taxon>
        <taxon>Bacillati</taxon>
        <taxon>Actinomycetota</taxon>
        <taxon>Actinomycetes</taxon>
        <taxon>Micromonosporales</taxon>
        <taxon>Micromonosporaceae</taxon>
        <taxon>Paractinoplanes</taxon>
    </lineage>
</organism>
<dbReference type="Proteomes" id="UP000632138">
    <property type="component" value="Unassembled WGS sequence"/>
</dbReference>
<feature type="domain" description="N-acetyltransferase" evidence="1">
    <location>
        <begin position="143"/>
        <end position="270"/>
    </location>
</feature>
<gene>
    <name evidence="2" type="ORF">JIG36_28010</name>
</gene>
<dbReference type="PROSITE" id="PS51186">
    <property type="entry name" value="GNAT"/>
    <property type="match status" value="1"/>
</dbReference>
<dbReference type="Pfam" id="PF08445">
    <property type="entry name" value="FR47"/>
    <property type="match status" value="1"/>
</dbReference>
<dbReference type="InterPro" id="IPR000182">
    <property type="entry name" value="GNAT_dom"/>
</dbReference>
<dbReference type="EMBL" id="JAENHP010000010">
    <property type="protein sequence ID" value="MBM2619404.1"/>
    <property type="molecule type" value="Genomic_DNA"/>
</dbReference>
<comment type="caution">
    <text evidence="2">The sequence shown here is derived from an EMBL/GenBank/DDBJ whole genome shotgun (WGS) entry which is preliminary data.</text>
</comment>
<evidence type="ECO:0000313" key="2">
    <source>
        <dbReference type="EMBL" id="MBM2619404.1"/>
    </source>
</evidence>
<name>A0ABS2AHU6_9ACTN</name>
<dbReference type="Gene3D" id="3.40.630.30">
    <property type="match status" value="1"/>
</dbReference>
<dbReference type="SUPFAM" id="SSF55729">
    <property type="entry name" value="Acyl-CoA N-acyltransferases (Nat)"/>
    <property type="match status" value="1"/>
</dbReference>
<sequence length="270" mass="29423">MGLHQIRYDVDLTPYDWAWNIVAVASSVAPARRHQTVSFPVHDCDTTVLDDPVGLSLRGPHRHLARWVGQAVTYEAEVASFASVPLDPSAADWNDLARLLGTGQLADLFSAPVTPPRNWTPVFALDGVQMISDGRETTSTTTVEVAQLGHADVPDMLALTAETRPGPFWPRTVELGAFYGVRDSGSLVAMAGERLRPSGWTEISSVCTAGTHRGRGLAAQVVHAAANRITACGKRPFLHVAANNHDAIRLYERLGFTVRRQVRFHGYQVP</sequence>
<keyword evidence="3" id="KW-1185">Reference proteome</keyword>
<protein>
    <submittedName>
        <fullName evidence="2">GNAT family N-acetyltransferase</fullName>
    </submittedName>
</protein>
<evidence type="ECO:0000313" key="3">
    <source>
        <dbReference type="Proteomes" id="UP000632138"/>
    </source>
</evidence>